<name>A0ABV0LEG7_9PSEU</name>
<evidence type="ECO:0000313" key="1">
    <source>
        <dbReference type="EMBL" id="MEQ0559883.1"/>
    </source>
</evidence>
<protein>
    <recommendedName>
        <fullName evidence="3">Sporulation protein</fullName>
    </recommendedName>
</protein>
<evidence type="ECO:0008006" key="3">
    <source>
        <dbReference type="Google" id="ProtNLM"/>
    </source>
</evidence>
<keyword evidence="2" id="KW-1185">Reference proteome</keyword>
<dbReference type="EMBL" id="JBDZYD010000004">
    <property type="protein sequence ID" value="MEQ0559883.1"/>
    <property type="molecule type" value="Genomic_DNA"/>
</dbReference>
<evidence type="ECO:0000313" key="2">
    <source>
        <dbReference type="Proteomes" id="UP001440984"/>
    </source>
</evidence>
<dbReference type="Proteomes" id="UP001440984">
    <property type="component" value="Unassembled WGS sequence"/>
</dbReference>
<gene>
    <name evidence="1" type="ORF">ABJI51_12425</name>
</gene>
<organism evidence="1 2">
    <name type="scientific">Amycolatopsis melonis</name>
    <dbReference type="NCBI Taxonomy" id="3156488"/>
    <lineage>
        <taxon>Bacteria</taxon>
        <taxon>Bacillati</taxon>
        <taxon>Actinomycetota</taxon>
        <taxon>Actinomycetes</taxon>
        <taxon>Pseudonocardiales</taxon>
        <taxon>Pseudonocardiaceae</taxon>
        <taxon>Amycolatopsis</taxon>
    </lineage>
</organism>
<reference evidence="1 2" key="1">
    <citation type="submission" date="2024-05" db="EMBL/GenBank/DDBJ databases">
        <authorList>
            <person name="Zhao H."/>
            <person name="Xu Y."/>
            <person name="Lin S."/>
            <person name="Spain J.C."/>
            <person name="Zhou N.-Y."/>
        </authorList>
    </citation>
    <scope>NUCLEOTIDE SEQUENCE [LARGE SCALE GENOMIC DNA]</scope>
    <source>
        <strain evidence="1 2">NEAU-NG30</strain>
    </source>
</reference>
<dbReference type="RefSeq" id="WP_348950282.1">
    <property type="nucleotide sequence ID" value="NZ_JBDZYD010000004.1"/>
</dbReference>
<proteinExistence type="predicted"/>
<sequence length="108" mass="10877">MELGRWTSAARDLFSARLVYGDPVERDGTVVIPAAAVSGGGGGGGDGTGALPVREGAGFGVFARPSGAFVVRGDKVVWVPAVDVTRLGLAAAVTVVALAKILSGRRSR</sequence>
<comment type="caution">
    <text evidence="1">The sequence shown here is derived from an EMBL/GenBank/DDBJ whole genome shotgun (WGS) entry which is preliminary data.</text>
</comment>
<accession>A0ABV0LEG7</accession>